<evidence type="ECO:0000313" key="1">
    <source>
        <dbReference type="EMBL" id="KAJ4728812.1"/>
    </source>
</evidence>
<protein>
    <submittedName>
        <fullName evidence="1">Uncharacterized protein</fullName>
    </submittedName>
</protein>
<name>A0ACC1YYT7_MELAZ</name>
<keyword evidence="2" id="KW-1185">Reference proteome</keyword>
<reference evidence="1 2" key="1">
    <citation type="journal article" date="2023" name="Science">
        <title>Complex scaffold remodeling in plant triterpene biosynthesis.</title>
        <authorList>
            <person name="De La Pena R."/>
            <person name="Hodgson H."/>
            <person name="Liu J.C."/>
            <person name="Stephenson M.J."/>
            <person name="Martin A.C."/>
            <person name="Owen C."/>
            <person name="Harkess A."/>
            <person name="Leebens-Mack J."/>
            <person name="Jimenez L.E."/>
            <person name="Osbourn A."/>
            <person name="Sattely E.S."/>
        </authorList>
    </citation>
    <scope>NUCLEOTIDE SEQUENCE [LARGE SCALE GENOMIC DNA]</scope>
    <source>
        <strain evidence="2">cv. JPN11</strain>
        <tissue evidence="1">Leaf</tissue>
    </source>
</reference>
<gene>
    <name evidence="1" type="ORF">OWV82_001690</name>
</gene>
<proteinExistence type="predicted"/>
<sequence>MHNHYRHLNIRYSSNKIGLADFRSYINLMTATIIDLQHQDIMIQRFTSLEVVVQQLITAPRLAPTDPTSTSMAPLVSAAPQFVIFVSALSSFALKRPFSPFVPLRHSLVLF</sequence>
<evidence type="ECO:0000313" key="2">
    <source>
        <dbReference type="Proteomes" id="UP001164539"/>
    </source>
</evidence>
<dbReference type="EMBL" id="CM051394">
    <property type="protein sequence ID" value="KAJ4728812.1"/>
    <property type="molecule type" value="Genomic_DNA"/>
</dbReference>
<dbReference type="Proteomes" id="UP001164539">
    <property type="component" value="Chromosome 1"/>
</dbReference>
<comment type="caution">
    <text evidence="1">The sequence shown here is derived from an EMBL/GenBank/DDBJ whole genome shotgun (WGS) entry which is preliminary data.</text>
</comment>
<accession>A0ACC1YYT7</accession>
<organism evidence="1 2">
    <name type="scientific">Melia azedarach</name>
    <name type="common">Chinaberry tree</name>
    <dbReference type="NCBI Taxonomy" id="155640"/>
    <lineage>
        <taxon>Eukaryota</taxon>
        <taxon>Viridiplantae</taxon>
        <taxon>Streptophyta</taxon>
        <taxon>Embryophyta</taxon>
        <taxon>Tracheophyta</taxon>
        <taxon>Spermatophyta</taxon>
        <taxon>Magnoliopsida</taxon>
        <taxon>eudicotyledons</taxon>
        <taxon>Gunneridae</taxon>
        <taxon>Pentapetalae</taxon>
        <taxon>rosids</taxon>
        <taxon>malvids</taxon>
        <taxon>Sapindales</taxon>
        <taxon>Meliaceae</taxon>
        <taxon>Melia</taxon>
    </lineage>
</organism>